<evidence type="ECO:0000259" key="8">
    <source>
        <dbReference type="PROSITE" id="PS50826"/>
    </source>
</evidence>
<name>A0ABQ0EDH1_APOSI</name>
<dbReference type="InterPro" id="IPR011011">
    <property type="entry name" value="Znf_FYVE_PHD"/>
</dbReference>
<dbReference type="PROSITE" id="PS50178">
    <property type="entry name" value="ZF_FYVE"/>
    <property type="match status" value="1"/>
</dbReference>
<dbReference type="Gene3D" id="3.30.40.10">
    <property type="entry name" value="Zinc/RING finger domain, C3HC4 (zinc finger)"/>
    <property type="match status" value="1"/>
</dbReference>
<dbReference type="PANTHER" id="PTHR47732:SF1">
    <property type="entry name" value="RUN AND FYVE DOMAIN-CONTAINING PROTEIN 4"/>
    <property type="match status" value="1"/>
</dbReference>
<dbReference type="PROSITE" id="PS50826">
    <property type="entry name" value="RUN"/>
    <property type="match status" value="1"/>
</dbReference>
<evidence type="ECO:0000259" key="7">
    <source>
        <dbReference type="PROSITE" id="PS50178"/>
    </source>
</evidence>
<evidence type="ECO:0000313" key="10">
    <source>
        <dbReference type="Proteomes" id="UP001623349"/>
    </source>
</evidence>
<evidence type="ECO:0000256" key="1">
    <source>
        <dbReference type="ARBA" id="ARBA00022723"/>
    </source>
</evidence>
<comment type="caution">
    <text evidence="9">The sequence shown here is derived from an EMBL/GenBank/DDBJ whole genome shotgun (WGS) entry which is preliminary data.</text>
</comment>
<evidence type="ECO:0000256" key="6">
    <source>
        <dbReference type="SAM" id="MobiDB-lite"/>
    </source>
</evidence>
<evidence type="ECO:0000313" key="9">
    <source>
        <dbReference type="EMBL" id="GAB1285077.1"/>
    </source>
</evidence>
<dbReference type="Pfam" id="PF02759">
    <property type="entry name" value="RUN"/>
    <property type="match status" value="1"/>
</dbReference>
<dbReference type="Proteomes" id="UP001623349">
    <property type="component" value="Unassembled WGS sequence"/>
</dbReference>
<keyword evidence="2 4" id="KW-0863">Zinc-finger</keyword>
<dbReference type="CDD" id="cd15745">
    <property type="entry name" value="FYVE_RUFY4"/>
    <property type="match status" value="1"/>
</dbReference>
<evidence type="ECO:0000256" key="3">
    <source>
        <dbReference type="ARBA" id="ARBA00022833"/>
    </source>
</evidence>
<feature type="region of interest" description="Disordered" evidence="6">
    <location>
        <begin position="285"/>
        <end position="332"/>
    </location>
</feature>
<dbReference type="InterPro" id="IPR013083">
    <property type="entry name" value="Znf_RING/FYVE/PHD"/>
</dbReference>
<dbReference type="InterPro" id="IPR017455">
    <property type="entry name" value="Znf_FYVE-rel"/>
</dbReference>
<feature type="coiled-coil region" evidence="5">
    <location>
        <begin position="421"/>
        <end position="513"/>
    </location>
</feature>
<dbReference type="InterPro" id="IPR042939">
    <property type="entry name" value="RUFY4"/>
</dbReference>
<feature type="region of interest" description="Disordered" evidence="6">
    <location>
        <begin position="349"/>
        <end position="371"/>
    </location>
</feature>
<reference evidence="9 10" key="1">
    <citation type="submission" date="2024-08" db="EMBL/GenBank/DDBJ databases">
        <title>The draft genome of Apodemus speciosus.</title>
        <authorList>
            <person name="Nabeshima K."/>
            <person name="Suzuki S."/>
            <person name="Onuma M."/>
        </authorList>
    </citation>
    <scope>NUCLEOTIDE SEQUENCE [LARGE SCALE GENOMIC DNA]</scope>
    <source>
        <strain evidence="9">IB14-021</strain>
    </source>
</reference>
<gene>
    <name evidence="9" type="ORF">APTSU1_000030700</name>
</gene>
<dbReference type="PANTHER" id="PTHR47732">
    <property type="entry name" value="RUN AND FYVE DOMAIN-CONTAINING PROTEIN 4"/>
    <property type="match status" value="1"/>
</dbReference>
<organism evidence="9 10">
    <name type="scientific">Apodemus speciosus</name>
    <name type="common">Large Japanese field mouse</name>
    <dbReference type="NCBI Taxonomy" id="105296"/>
    <lineage>
        <taxon>Eukaryota</taxon>
        <taxon>Metazoa</taxon>
        <taxon>Chordata</taxon>
        <taxon>Craniata</taxon>
        <taxon>Vertebrata</taxon>
        <taxon>Euteleostomi</taxon>
        <taxon>Mammalia</taxon>
        <taxon>Eutheria</taxon>
        <taxon>Euarchontoglires</taxon>
        <taxon>Glires</taxon>
        <taxon>Rodentia</taxon>
        <taxon>Myomorpha</taxon>
        <taxon>Muroidea</taxon>
        <taxon>Muridae</taxon>
        <taxon>Murinae</taxon>
        <taxon>Apodemus</taxon>
    </lineage>
</organism>
<proteinExistence type="predicted"/>
<feature type="compositionally biased region" description="Basic and acidic residues" evidence="6">
    <location>
        <begin position="245"/>
        <end position="254"/>
    </location>
</feature>
<feature type="compositionally biased region" description="Polar residues" evidence="6">
    <location>
        <begin position="285"/>
        <end position="304"/>
    </location>
</feature>
<feature type="domain" description="FYVE-type" evidence="7">
    <location>
        <begin position="551"/>
        <end position="598"/>
    </location>
</feature>
<dbReference type="InterPro" id="IPR037213">
    <property type="entry name" value="Run_dom_sf"/>
</dbReference>
<evidence type="ECO:0000256" key="4">
    <source>
        <dbReference type="PROSITE-ProRule" id="PRU00091"/>
    </source>
</evidence>
<sequence>MADEGTNLNISRNLKNAISAILQGYGDGQGPVTDTSAELHRLCGCLELLLQFDQKEQRSFLGARKDYWDFLFTALRRQRGYTEQINFICSQDKLKTSLGKGRAFIRLCLAYGQLAESMQLCLLNPQLTREWYGPRSPLLCAELQEDILDSLYALNGVAFNLDLHRPDLDEAWPMFSESRCSSPSRTRERRPRKPKGFPEEVRSSGGEQLQEPDIGETSRPQDATGEDRPPDLHTRLQHSHLPTFPEEKREDSRSLGHPQSIWEIEREGFQLDQEGDPKTRKFLENSTASIQQQRVRTEDVQMQLTGRKDEGKGSLLGTEGQRTTGGIQKGAADWDHDQGLLAPSLQGQEEDAGLGNRHGWDQPGALGQSWILGSKKGSTTEKPQEWAGVTSVATQEDPSEVPLQREVIKDPGYGLQLAEEQAQCQEQLRAQEGELRALQEQLSRPRVCMLPLSLEDTMTPSPRCQEERALLQAMLEQKQQEAERRDAMYQKELEGQRDLVQAMKRRVLELIQETKILTTSMSPPPLPPRSTSEKDLQWQRLQQLSTVAPGHCLGCHKVFRRLSRRYPCRLCGGLVCHACSVDYKKRERCCPACAQQEEIQVT</sequence>
<evidence type="ECO:0000256" key="5">
    <source>
        <dbReference type="SAM" id="Coils"/>
    </source>
</evidence>
<dbReference type="Gene3D" id="1.20.58.900">
    <property type="match status" value="1"/>
</dbReference>
<accession>A0ABQ0EDH1</accession>
<feature type="region of interest" description="Disordered" evidence="6">
    <location>
        <begin position="175"/>
        <end position="256"/>
    </location>
</feature>
<evidence type="ECO:0000256" key="2">
    <source>
        <dbReference type="ARBA" id="ARBA00022771"/>
    </source>
</evidence>
<dbReference type="InterPro" id="IPR059036">
    <property type="entry name" value="RUFY4_dom"/>
</dbReference>
<keyword evidence="3" id="KW-0862">Zinc</keyword>
<feature type="compositionally biased region" description="Basic and acidic residues" evidence="6">
    <location>
        <begin position="225"/>
        <end position="234"/>
    </location>
</feature>
<dbReference type="EMBL" id="BAAFST010000001">
    <property type="protein sequence ID" value="GAB1285077.1"/>
    <property type="molecule type" value="Genomic_DNA"/>
</dbReference>
<keyword evidence="10" id="KW-1185">Reference proteome</keyword>
<dbReference type="SUPFAM" id="SSF140741">
    <property type="entry name" value="RUN domain-like"/>
    <property type="match status" value="1"/>
</dbReference>
<feature type="domain" description="RUN" evidence="8">
    <location>
        <begin position="33"/>
        <end position="166"/>
    </location>
</feature>
<dbReference type="Pfam" id="PF25366">
    <property type="entry name" value="RUFY4"/>
    <property type="match status" value="2"/>
</dbReference>
<protein>
    <submittedName>
        <fullName evidence="9">RUN and FYVE domain-containing protein 4</fullName>
    </submittedName>
</protein>
<keyword evidence="5" id="KW-0175">Coiled coil</keyword>
<dbReference type="SUPFAM" id="SSF57903">
    <property type="entry name" value="FYVE/PHD zinc finger"/>
    <property type="match status" value="1"/>
</dbReference>
<keyword evidence="1" id="KW-0479">Metal-binding</keyword>
<dbReference type="InterPro" id="IPR004012">
    <property type="entry name" value="Run_dom"/>
</dbReference>
<dbReference type="SMART" id="SM00593">
    <property type="entry name" value="RUN"/>
    <property type="match status" value="1"/>
</dbReference>